<evidence type="ECO:0000256" key="3">
    <source>
        <dbReference type="ARBA" id="ARBA00022691"/>
    </source>
</evidence>
<dbReference type="SUPFAM" id="SSF53335">
    <property type="entry name" value="S-adenosyl-L-methionine-dependent methyltransferases"/>
    <property type="match status" value="1"/>
</dbReference>
<accession>A0ABU1JNC4</accession>
<keyword evidence="2" id="KW-0808">Transferase</keyword>
<sequence>MTPGPDAPQNIYDDPAFFAGYAALREAESGLNAVLEQPAFARLLPASLAGLRILDLGCGFGDFARTARAQGAASVLAVDVSAKMLAAARERTEDSAIRYEQSSIETVAIGEGAFDLVVSSLALHYVADYPAVVRRIAAALAPGGRFAFSVEHPMCTALGGSQWQRDAEGRRLHWRVDRYGEEGPRQTQWFVDGVIKHHRTTETYVGTLIAAGLVLARLDEPGPVPEALASRPDLEQERRRPPFLLIAADRPK</sequence>
<evidence type="ECO:0000313" key="6">
    <source>
        <dbReference type="EMBL" id="MDR6290121.1"/>
    </source>
</evidence>
<dbReference type="GO" id="GO:0032259">
    <property type="term" value="P:methylation"/>
    <property type="evidence" value="ECO:0007669"/>
    <property type="project" value="UniProtKB-KW"/>
</dbReference>
<keyword evidence="1 6" id="KW-0489">Methyltransferase</keyword>
<dbReference type="PANTHER" id="PTHR43464">
    <property type="entry name" value="METHYLTRANSFERASE"/>
    <property type="match status" value="1"/>
</dbReference>
<evidence type="ECO:0000256" key="1">
    <source>
        <dbReference type="ARBA" id="ARBA00022603"/>
    </source>
</evidence>
<dbReference type="PANTHER" id="PTHR43464:SF19">
    <property type="entry name" value="UBIQUINONE BIOSYNTHESIS O-METHYLTRANSFERASE, MITOCHONDRIAL"/>
    <property type="match status" value="1"/>
</dbReference>
<dbReference type="RefSeq" id="WP_309794574.1">
    <property type="nucleotide sequence ID" value="NZ_JAVDPW010000004.1"/>
</dbReference>
<dbReference type="Gene3D" id="3.40.50.150">
    <property type="entry name" value="Vaccinia Virus protein VP39"/>
    <property type="match status" value="1"/>
</dbReference>
<organism evidence="6 7">
    <name type="scientific">Inquilinus ginsengisoli</name>
    <dbReference type="NCBI Taxonomy" id="363840"/>
    <lineage>
        <taxon>Bacteria</taxon>
        <taxon>Pseudomonadati</taxon>
        <taxon>Pseudomonadota</taxon>
        <taxon>Alphaproteobacteria</taxon>
        <taxon>Rhodospirillales</taxon>
        <taxon>Rhodospirillaceae</taxon>
        <taxon>Inquilinus</taxon>
    </lineage>
</organism>
<feature type="region of interest" description="Disordered" evidence="4">
    <location>
        <begin position="226"/>
        <end position="252"/>
    </location>
</feature>
<protein>
    <submittedName>
        <fullName evidence="6">2-polyprenyl-3-methyl-5-hydroxy-6-metoxy-1, 4-benzoquinol methylase</fullName>
    </submittedName>
</protein>
<evidence type="ECO:0000256" key="2">
    <source>
        <dbReference type="ARBA" id="ARBA00022679"/>
    </source>
</evidence>
<proteinExistence type="predicted"/>
<dbReference type="CDD" id="cd02440">
    <property type="entry name" value="AdoMet_MTases"/>
    <property type="match status" value="1"/>
</dbReference>
<evidence type="ECO:0000259" key="5">
    <source>
        <dbReference type="Pfam" id="PF08241"/>
    </source>
</evidence>
<evidence type="ECO:0000256" key="4">
    <source>
        <dbReference type="SAM" id="MobiDB-lite"/>
    </source>
</evidence>
<gene>
    <name evidence="6" type="ORF">E9232_002642</name>
</gene>
<dbReference type="InterPro" id="IPR013216">
    <property type="entry name" value="Methyltransf_11"/>
</dbReference>
<feature type="domain" description="Methyltransferase type 11" evidence="5">
    <location>
        <begin position="54"/>
        <end position="148"/>
    </location>
</feature>
<dbReference type="InterPro" id="IPR029063">
    <property type="entry name" value="SAM-dependent_MTases_sf"/>
</dbReference>
<dbReference type="GO" id="GO:0008168">
    <property type="term" value="F:methyltransferase activity"/>
    <property type="evidence" value="ECO:0007669"/>
    <property type="project" value="UniProtKB-KW"/>
</dbReference>
<reference evidence="6 7" key="1">
    <citation type="submission" date="2023-07" db="EMBL/GenBank/DDBJ databases">
        <title>Sorghum-associated microbial communities from plants grown in Nebraska, USA.</title>
        <authorList>
            <person name="Schachtman D."/>
        </authorList>
    </citation>
    <scope>NUCLEOTIDE SEQUENCE [LARGE SCALE GENOMIC DNA]</scope>
    <source>
        <strain evidence="6 7">584</strain>
    </source>
</reference>
<evidence type="ECO:0000313" key="7">
    <source>
        <dbReference type="Proteomes" id="UP001262410"/>
    </source>
</evidence>
<dbReference type="Proteomes" id="UP001262410">
    <property type="component" value="Unassembled WGS sequence"/>
</dbReference>
<dbReference type="Pfam" id="PF08241">
    <property type="entry name" value="Methyltransf_11"/>
    <property type="match status" value="1"/>
</dbReference>
<name>A0ABU1JNC4_9PROT</name>
<dbReference type="EMBL" id="JAVDPW010000004">
    <property type="protein sequence ID" value="MDR6290121.1"/>
    <property type="molecule type" value="Genomic_DNA"/>
</dbReference>
<keyword evidence="7" id="KW-1185">Reference proteome</keyword>
<comment type="caution">
    <text evidence="6">The sequence shown here is derived from an EMBL/GenBank/DDBJ whole genome shotgun (WGS) entry which is preliminary data.</text>
</comment>
<keyword evidence="3" id="KW-0949">S-adenosyl-L-methionine</keyword>